<dbReference type="AlphaFoldDB" id="A0A246GLM9"/>
<dbReference type="Proteomes" id="UP000197768">
    <property type="component" value="Unassembled WGS sequence"/>
</dbReference>
<dbReference type="EMBL" id="MTCZ01000003">
    <property type="protein sequence ID" value="OWP85301.1"/>
    <property type="molecule type" value="Genomic_DNA"/>
</dbReference>
<accession>A0A246GLM9</accession>
<dbReference type="RefSeq" id="WP_088390109.1">
    <property type="nucleotide sequence ID" value="NZ_MTCZ01000003.1"/>
</dbReference>
<sequence length="288" mass="34449">MKSTIEHPLEFFEYIINEENIIELIHKEYTYFDGYYDIEFPFRVHCSEINHFGEFESTTHPIGAVIRNALNREFYLSKGLISKAYEKKTTEEFKKYAYLRFIEIQNLINTKFETINKFPVIGYALIVLMNYLNVLLSNENYKLELDLCKIDLDAKPFTYFEDNDEAIIYKVFGYMQYKNQKGELILNEEDFNLLISYIKYLVKHEEVPSTVSRKLKPKLSNDLLRFSFWVLHKELYATKSIRTYFYDFIKLVFEKFSGSEIESIKSLFGAESRVKRDDFIPEIIKKYL</sequence>
<organism evidence="1 2">
    <name type="scientific">Flavobacterium davisii</name>
    <dbReference type="NCBI Taxonomy" id="2906077"/>
    <lineage>
        <taxon>Bacteria</taxon>
        <taxon>Pseudomonadati</taxon>
        <taxon>Bacteroidota</taxon>
        <taxon>Flavobacteriia</taxon>
        <taxon>Flavobacteriales</taxon>
        <taxon>Flavobacteriaceae</taxon>
        <taxon>Flavobacterium</taxon>
    </lineage>
</organism>
<proteinExistence type="predicted"/>
<protein>
    <submittedName>
        <fullName evidence="1">Uncharacterized protein</fullName>
    </submittedName>
</protein>
<reference evidence="1 2" key="1">
    <citation type="journal article" date="2017" name="Infect. Genet. Evol.">
        <title>Comparative genome analysis of fish pathogen Flavobacterium columnare reveals extensive sequence diversity within the species.</title>
        <authorList>
            <person name="Kayansamruaj P."/>
            <person name="Dong H.T."/>
            <person name="Hirono I."/>
            <person name="Kondo H."/>
            <person name="Senapin S."/>
            <person name="Rodkhum C."/>
        </authorList>
    </citation>
    <scope>NUCLEOTIDE SEQUENCE [LARGE SCALE GENOMIC DNA]</scope>
    <source>
        <strain evidence="1 2">1215</strain>
    </source>
</reference>
<name>A0A246GLM9_9FLAO</name>
<gene>
    <name evidence="1" type="ORF">BWK59_00780</name>
</gene>
<evidence type="ECO:0000313" key="2">
    <source>
        <dbReference type="Proteomes" id="UP000197768"/>
    </source>
</evidence>
<comment type="caution">
    <text evidence="1">The sequence shown here is derived from an EMBL/GenBank/DDBJ whole genome shotgun (WGS) entry which is preliminary data.</text>
</comment>
<evidence type="ECO:0000313" key="1">
    <source>
        <dbReference type="EMBL" id="OWP85301.1"/>
    </source>
</evidence>